<dbReference type="Pfam" id="PF00535">
    <property type="entry name" value="Glycos_transf_2"/>
    <property type="match status" value="1"/>
</dbReference>
<dbReference type="EMBL" id="JACQAY010000014">
    <property type="protein sequence ID" value="MBI3538689.1"/>
    <property type="molecule type" value="Genomic_DNA"/>
</dbReference>
<comment type="similarity">
    <text evidence="1">Belongs to the glycosyltransferase 2 family.</text>
</comment>
<keyword evidence="2" id="KW-0328">Glycosyltransferase</keyword>
<sequence>MLLPVRDAAPWLGASLASLARQTFRDFEVIAVDDGSRDDSGPLLERWARRDPRLRVAHTPARGLPAALTTALGLARGRLIARHDADDLSHRRRFALQHAFLAAHRGVAVVGCRVRLFPAAAFGDGMRRWARWHNGLMTHEAMAREALIDSPLAHGTALMRRPALERAGGWIERGWAEDVDLWLRLIADGARLAKLRQTLYGWRQHPASATRRDPRYGRDRFLALRLAALEAGLLAGAERLTLVGVGASLAVWRAALTRPGRRIDVIDGRMRPGHAAPAPPVVLVFGAPAARERWRAALTANGLSEGDAFVFVA</sequence>
<evidence type="ECO:0000313" key="5">
    <source>
        <dbReference type="EMBL" id="MBI3538689.1"/>
    </source>
</evidence>
<dbReference type="AlphaFoldDB" id="A0A9D6QN69"/>
<protein>
    <submittedName>
        <fullName evidence="5">Glycosyltransferase family 2 protein</fullName>
    </submittedName>
</protein>
<keyword evidence="3" id="KW-0808">Transferase</keyword>
<evidence type="ECO:0000256" key="3">
    <source>
        <dbReference type="ARBA" id="ARBA00022679"/>
    </source>
</evidence>
<dbReference type="PANTHER" id="PTHR43685">
    <property type="entry name" value="GLYCOSYLTRANSFERASE"/>
    <property type="match status" value="1"/>
</dbReference>
<name>A0A9D6QN69_UNCEI</name>
<reference evidence="5" key="1">
    <citation type="submission" date="2020-07" db="EMBL/GenBank/DDBJ databases">
        <title>Huge and variable diversity of episymbiotic CPR bacteria and DPANN archaea in groundwater ecosystems.</title>
        <authorList>
            <person name="He C.Y."/>
            <person name="Keren R."/>
            <person name="Whittaker M."/>
            <person name="Farag I.F."/>
            <person name="Doudna J."/>
            <person name="Cate J.H.D."/>
            <person name="Banfield J.F."/>
        </authorList>
    </citation>
    <scope>NUCLEOTIDE SEQUENCE</scope>
    <source>
        <strain evidence="5">NC_groundwater_928_Pr1_S-0.2um_72_17</strain>
    </source>
</reference>
<evidence type="ECO:0000313" key="6">
    <source>
        <dbReference type="Proteomes" id="UP000807850"/>
    </source>
</evidence>
<evidence type="ECO:0000256" key="2">
    <source>
        <dbReference type="ARBA" id="ARBA00022676"/>
    </source>
</evidence>
<dbReference type="SUPFAM" id="SSF53448">
    <property type="entry name" value="Nucleotide-diphospho-sugar transferases"/>
    <property type="match status" value="1"/>
</dbReference>
<dbReference type="InterPro" id="IPR050834">
    <property type="entry name" value="Glycosyltransf_2"/>
</dbReference>
<dbReference type="Proteomes" id="UP000807850">
    <property type="component" value="Unassembled WGS sequence"/>
</dbReference>
<dbReference type="InterPro" id="IPR001173">
    <property type="entry name" value="Glyco_trans_2-like"/>
</dbReference>
<dbReference type="GO" id="GO:0016757">
    <property type="term" value="F:glycosyltransferase activity"/>
    <property type="evidence" value="ECO:0007669"/>
    <property type="project" value="UniProtKB-KW"/>
</dbReference>
<evidence type="ECO:0000256" key="1">
    <source>
        <dbReference type="ARBA" id="ARBA00006739"/>
    </source>
</evidence>
<dbReference type="PANTHER" id="PTHR43685:SF5">
    <property type="entry name" value="GLYCOSYLTRANSFERASE EPSE-RELATED"/>
    <property type="match status" value="1"/>
</dbReference>
<dbReference type="CDD" id="cd00761">
    <property type="entry name" value="Glyco_tranf_GTA_type"/>
    <property type="match status" value="1"/>
</dbReference>
<proteinExistence type="inferred from homology"/>
<gene>
    <name evidence="5" type="ORF">HY076_00240</name>
</gene>
<feature type="domain" description="Glycosyltransferase 2-like" evidence="4">
    <location>
        <begin position="3"/>
        <end position="166"/>
    </location>
</feature>
<comment type="caution">
    <text evidence="5">The sequence shown here is derived from an EMBL/GenBank/DDBJ whole genome shotgun (WGS) entry which is preliminary data.</text>
</comment>
<accession>A0A9D6QN69</accession>
<evidence type="ECO:0000259" key="4">
    <source>
        <dbReference type="Pfam" id="PF00535"/>
    </source>
</evidence>
<organism evidence="5 6">
    <name type="scientific">Eiseniibacteriota bacterium</name>
    <dbReference type="NCBI Taxonomy" id="2212470"/>
    <lineage>
        <taxon>Bacteria</taxon>
        <taxon>Candidatus Eiseniibacteriota</taxon>
    </lineage>
</organism>
<dbReference type="InterPro" id="IPR029044">
    <property type="entry name" value="Nucleotide-diphossugar_trans"/>
</dbReference>
<dbReference type="Gene3D" id="3.90.550.10">
    <property type="entry name" value="Spore Coat Polysaccharide Biosynthesis Protein SpsA, Chain A"/>
    <property type="match status" value="1"/>
</dbReference>